<dbReference type="Pfam" id="PF00622">
    <property type="entry name" value="SPRY"/>
    <property type="match status" value="1"/>
</dbReference>
<accession>A0A6M3J4H4</accession>
<evidence type="ECO:0000313" key="3">
    <source>
        <dbReference type="EMBL" id="QJA64077.1"/>
    </source>
</evidence>
<protein>
    <submittedName>
        <fullName evidence="3">Putative tail fiber protein</fullName>
    </submittedName>
</protein>
<evidence type="ECO:0000256" key="1">
    <source>
        <dbReference type="SAM" id="MobiDB-lite"/>
    </source>
</evidence>
<dbReference type="AlphaFoldDB" id="A0A6M3J4H4"/>
<dbReference type="EMBL" id="MT142420">
    <property type="protein sequence ID" value="QJA80391.1"/>
    <property type="molecule type" value="Genomic_DNA"/>
</dbReference>
<evidence type="ECO:0000259" key="2">
    <source>
        <dbReference type="PROSITE" id="PS50188"/>
    </source>
</evidence>
<dbReference type="CDD" id="cd12886">
    <property type="entry name" value="SPRY_like"/>
    <property type="match status" value="1"/>
</dbReference>
<proteinExistence type="predicted"/>
<dbReference type="InterPro" id="IPR043136">
    <property type="entry name" value="B30.2/SPRY_sf"/>
</dbReference>
<dbReference type="InterPro" id="IPR050672">
    <property type="entry name" value="FBXO45-Fsn/SPSB_families"/>
</dbReference>
<feature type="region of interest" description="Disordered" evidence="1">
    <location>
        <begin position="82"/>
        <end position="101"/>
    </location>
</feature>
<reference evidence="3" key="1">
    <citation type="submission" date="2020-03" db="EMBL/GenBank/DDBJ databases">
        <title>The deep terrestrial virosphere.</title>
        <authorList>
            <person name="Holmfeldt K."/>
            <person name="Nilsson E."/>
            <person name="Simone D."/>
            <person name="Lopez-Fernandez M."/>
            <person name="Wu X."/>
            <person name="de Brujin I."/>
            <person name="Lundin D."/>
            <person name="Andersson A."/>
            <person name="Bertilsson S."/>
            <person name="Dopson M."/>
        </authorList>
    </citation>
    <scope>NUCLEOTIDE SEQUENCE</scope>
    <source>
        <strain evidence="4">MM415A00726</strain>
        <strain evidence="3">MM415B00544</strain>
    </source>
</reference>
<dbReference type="InterPro" id="IPR013320">
    <property type="entry name" value="ConA-like_dom_sf"/>
</dbReference>
<feature type="domain" description="B30.2/SPRY" evidence="2">
    <location>
        <begin position="1"/>
        <end position="175"/>
    </location>
</feature>
<dbReference type="Gene3D" id="2.60.120.920">
    <property type="match status" value="1"/>
</dbReference>
<evidence type="ECO:0000313" key="4">
    <source>
        <dbReference type="EMBL" id="QJA80391.1"/>
    </source>
</evidence>
<dbReference type="EMBL" id="MT141512">
    <property type="protein sequence ID" value="QJA64077.1"/>
    <property type="molecule type" value="Genomic_DNA"/>
</dbReference>
<gene>
    <name evidence="4" type="ORF">MM415A00726_0004</name>
    <name evidence="3" type="ORF">MM415B00544_0022</name>
</gene>
<dbReference type="InterPro" id="IPR001870">
    <property type="entry name" value="B30.2/SPRY"/>
</dbReference>
<dbReference type="PANTHER" id="PTHR12245:SF5">
    <property type="entry name" value="SPRY DOMAIN-CONTAINING SOCS BOX PROTEIN 3"/>
    <property type="match status" value="1"/>
</dbReference>
<sequence>MAYATWNSADKTATVTLSGGDLVTTGGTPQGSVRATMGKSSGKWYWEITYTNSETSNGFIMLGVGDSGVPIGLSDYMGDDPDGYAYRQNGQKENNNTPASYGNSFTQADVIGVALDMNSGKIWFSKNDVWQNSGDPAAGTGEAYSGISGTFYPMITLDPQFTTVIATANFGASAFAGTVPSGFTSGVNDDVSVVAVPFTATLTLNGDIVDVIIVGVPFTSTLTLDGQHGLGITAPAFQATGTLSEAVAGRVIIDRSIAFYEFTLKAAGYAAVQIPIESFQVRRRNGEPSYVQVVIPGIDYADDITDRAGGEMVLHLVFREDGSTVQSEVIARSTLETVDVYEGGRNKSITLIGHKTESFSAKAVDLTRSIYRTSQAGSLRHRFVELDPYLTPGDTATVGDDTFTVGEVVLTVNARSQTMELKEAD</sequence>
<dbReference type="SMART" id="SM00449">
    <property type="entry name" value="SPRY"/>
    <property type="match status" value="1"/>
</dbReference>
<dbReference type="PROSITE" id="PS50188">
    <property type="entry name" value="B302_SPRY"/>
    <property type="match status" value="1"/>
</dbReference>
<dbReference type="InterPro" id="IPR003877">
    <property type="entry name" value="SPRY_dom"/>
</dbReference>
<name>A0A6M3J4H4_9ZZZZ</name>
<dbReference type="SUPFAM" id="SSF49899">
    <property type="entry name" value="Concanavalin A-like lectins/glucanases"/>
    <property type="match status" value="1"/>
</dbReference>
<organism evidence="3">
    <name type="scientific">viral metagenome</name>
    <dbReference type="NCBI Taxonomy" id="1070528"/>
    <lineage>
        <taxon>unclassified sequences</taxon>
        <taxon>metagenomes</taxon>
        <taxon>organismal metagenomes</taxon>
    </lineage>
</organism>
<feature type="compositionally biased region" description="Polar residues" evidence="1">
    <location>
        <begin position="88"/>
        <end position="101"/>
    </location>
</feature>
<dbReference type="PANTHER" id="PTHR12245">
    <property type="entry name" value="SPRY DOMAIN CONTAINING SOCS BOX PROTEIN"/>
    <property type="match status" value="1"/>
</dbReference>